<keyword evidence="4" id="KW-1185">Reference proteome</keyword>
<comment type="caution">
    <text evidence="3">The sequence shown here is derived from an EMBL/GenBank/DDBJ whole genome shotgun (WGS) entry which is preliminary data.</text>
</comment>
<dbReference type="Gene3D" id="3.60.110.10">
    <property type="entry name" value="Carbon-nitrogen hydrolase"/>
    <property type="match status" value="1"/>
</dbReference>
<feature type="region of interest" description="Disordered" evidence="1">
    <location>
        <begin position="410"/>
        <end position="462"/>
    </location>
</feature>
<sequence length="1055" mass="116522">MKIACLQFAPQVGDVDNNLNRADAVLNKSKLAELDGLDLLVLPELAFTGYNFKSLQHISPFLEHPGSGITSLWARTTALKHDCAVVVGYPEKVDVSNKWPASPEYYNSALLVNRDGDTVGNYRKAFLFYTDETWALEGGDGFFRGSVEGLGDVALGICTDINPYQLEAPWDAFEFGYHVLDSQANVVIVTMAWQTQDPVQCSRRPKEPDLEALVYWVQRLEPLIRAEKEEEVIVVFCNRTGAENEVMYTGTSAVLGIKGGEVFVYGIVGRGVKEVLFVDTDLPPISKLTAASAVEVENPYAEETDTEGDPASKQEPSPVPTPTTARLPSKVSTKEPPAIAPIDTRVESAVNTPLSPRLPWLAPSDDAAPSPSNPRSPTRLQIPTVSPTRTVIGEFTLIDSALAEDVIVESPSSSDNVSPPYTAPAQSRLAQPTTPWRFKEKQSPYPWHRPDGSQSSMFGGGACMTPITPINVEDVWNATPIDPKPPGKWFFKHEQNLSALKESIQEEEDEPVERSQVQRSVKPTVAEPAHTDLPRRVTKIKEDYDRDATPIDTEPPEWYWKHEPTLSSLNEAVLEEEEEEDEPYQAAGPEWLSTPIEEEPPGWHWKHEPTLATLDETTAQEEEDENDWIGTPIEEDPPDWYWKHEPTLATLGESNLEEEEEIEEESEYQIASRASESAWVATPIDEDPPEWYWKHEPELSALDEETLEEEEEQEEREEDDEQPTAPATEDWADLSTVLSGLKIHPGSALNNNIRGIAQSDSQRPGSPKSRNASRNNTTRSSQYQFQSFESVTANEPARDVRSPSPKIVPSRPASRAGQYTRPPSRLRHAMSASADFDVPEEESDDEEPFRGRRGRPVQRPSVDYGRNVSSGRSGIRAGSIERPPSTTGRKFLLSGGGGKPQQHYNNPNRPFTNTTAPFLTLPPLNTTTTPQRQHPQKIQLSMDTTRTTLAAAHNAGLVASPVPFSGISVATVDDLPNPETPQFVTAPSHSSSSLLARGYSLPLGGEPAILSKDGGGDGSSEFSWAASSASLLNDEWAKRREEGDYLRGLRRGYTS</sequence>
<dbReference type="Pfam" id="PF00795">
    <property type="entry name" value="CN_hydrolase"/>
    <property type="match status" value="1"/>
</dbReference>
<dbReference type="PROSITE" id="PS50263">
    <property type="entry name" value="CN_HYDROLASE"/>
    <property type="match status" value="1"/>
</dbReference>
<evidence type="ECO:0000313" key="4">
    <source>
        <dbReference type="Proteomes" id="UP001302126"/>
    </source>
</evidence>
<feature type="compositionally biased region" description="Acidic residues" evidence="1">
    <location>
        <begin position="618"/>
        <end position="638"/>
    </location>
</feature>
<feature type="region of interest" description="Disordered" evidence="1">
    <location>
        <begin position="618"/>
        <end position="674"/>
    </location>
</feature>
<evidence type="ECO:0000259" key="2">
    <source>
        <dbReference type="PROSITE" id="PS50263"/>
    </source>
</evidence>
<dbReference type="GO" id="GO:0030163">
    <property type="term" value="P:protein catabolic process"/>
    <property type="evidence" value="ECO:0007669"/>
    <property type="project" value="TreeGrafter"/>
</dbReference>
<reference evidence="3" key="2">
    <citation type="submission" date="2023-05" db="EMBL/GenBank/DDBJ databases">
        <authorList>
            <consortium name="Lawrence Berkeley National Laboratory"/>
            <person name="Steindorff A."/>
            <person name="Hensen N."/>
            <person name="Bonometti L."/>
            <person name="Westerberg I."/>
            <person name="Brannstrom I.O."/>
            <person name="Guillou S."/>
            <person name="Cros-Aarteil S."/>
            <person name="Calhoun S."/>
            <person name="Haridas S."/>
            <person name="Kuo A."/>
            <person name="Mondo S."/>
            <person name="Pangilinan J."/>
            <person name="Riley R."/>
            <person name="Labutti K."/>
            <person name="Andreopoulos B."/>
            <person name="Lipzen A."/>
            <person name="Chen C."/>
            <person name="Yanf M."/>
            <person name="Daum C."/>
            <person name="Ng V."/>
            <person name="Clum A."/>
            <person name="Ohm R."/>
            <person name="Martin F."/>
            <person name="Silar P."/>
            <person name="Natvig D."/>
            <person name="Lalanne C."/>
            <person name="Gautier V."/>
            <person name="Ament-Velasquez S.L."/>
            <person name="Kruys A."/>
            <person name="Hutchinson M.I."/>
            <person name="Powell A.J."/>
            <person name="Barry K."/>
            <person name="Miller A.N."/>
            <person name="Grigoriev I.V."/>
            <person name="Debuchy R."/>
            <person name="Gladieux P."/>
            <person name="Thoren M.H."/>
            <person name="Johannesson H."/>
        </authorList>
    </citation>
    <scope>NUCLEOTIDE SEQUENCE</scope>
    <source>
        <strain evidence="3">PSN309</strain>
    </source>
</reference>
<dbReference type="SUPFAM" id="SSF56317">
    <property type="entry name" value="Carbon-nitrogen hydrolase"/>
    <property type="match status" value="1"/>
</dbReference>
<feature type="compositionally biased region" description="Acidic residues" evidence="1">
    <location>
        <begin position="837"/>
        <end position="847"/>
    </location>
</feature>
<reference evidence="3" key="1">
    <citation type="journal article" date="2023" name="Mol. Phylogenet. Evol.">
        <title>Genome-scale phylogeny and comparative genomics of the fungal order Sordariales.</title>
        <authorList>
            <person name="Hensen N."/>
            <person name="Bonometti L."/>
            <person name="Westerberg I."/>
            <person name="Brannstrom I.O."/>
            <person name="Guillou S."/>
            <person name="Cros-Aarteil S."/>
            <person name="Calhoun S."/>
            <person name="Haridas S."/>
            <person name="Kuo A."/>
            <person name="Mondo S."/>
            <person name="Pangilinan J."/>
            <person name="Riley R."/>
            <person name="LaButti K."/>
            <person name="Andreopoulos B."/>
            <person name="Lipzen A."/>
            <person name="Chen C."/>
            <person name="Yan M."/>
            <person name="Daum C."/>
            <person name="Ng V."/>
            <person name="Clum A."/>
            <person name="Steindorff A."/>
            <person name="Ohm R.A."/>
            <person name="Martin F."/>
            <person name="Silar P."/>
            <person name="Natvig D.O."/>
            <person name="Lalanne C."/>
            <person name="Gautier V."/>
            <person name="Ament-Velasquez S.L."/>
            <person name="Kruys A."/>
            <person name="Hutchinson M.I."/>
            <person name="Powell A.J."/>
            <person name="Barry K."/>
            <person name="Miller A.N."/>
            <person name="Grigoriev I.V."/>
            <person name="Debuchy R."/>
            <person name="Gladieux P."/>
            <person name="Hiltunen Thoren M."/>
            <person name="Johannesson H."/>
        </authorList>
    </citation>
    <scope>NUCLEOTIDE SEQUENCE</scope>
    <source>
        <strain evidence="3">PSN309</strain>
    </source>
</reference>
<feature type="region of interest" description="Disordered" evidence="1">
    <location>
        <begin position="501"/>
        <end position="606"/>
    </location>
</feature>
<dbReference type="PANTHER" id="PTHR11750">
    <property type="entry name" value="PROTEIN N-TERMINAL AMIDASE"/>
    <property type="match status" value="1"/>
</dbReference>
<dbReference type="InterPro" id="IPR036526">
    <property type="entry name" value="C-N_Hydrolase_sf"/>
</dbReference>
<organism evidence="3 4">
    <name type="scientific">Podospora australis</name>
    <dbReference type="NCBI Taxonomy" id="1536484"/>
    <lineage>
        <taxon>Eukaryota</taxon>
        <taxon>Fungi</taxon>
        <taxon>Dikarya</taxon>
        <taxon>Ascomycota</taxon>
        <taxon>Pezizomycotina</taxon>
        <taxon>Sordariomycetes</taxon>
        <taxon>Sordariomycetidae</taxon>
        <taxon>Sordariales</taxon>
        <taxon>Podosporaceae</taxon>
        <taxon>Podospora</taxon>
    </lineage>
</organism>
<dbReference type="CDD" id="cd07566">
    <property type="entry name" value="ScNTA1_like"/>
    <property type="match status" value="1"/>
</dbReference>
<feature type="region of interest" description="Disordered" evidence="1">
    <location>
        <begin position="696"/>
        <end position="901"/>
    </location>
</feature>
<feature type="compositionally biased region" description="Polar residues" evidence="1">
    <location>
        <begin position="748"/>
        <end position="793"/>
    </location>
</feature>
<dbReference type="PANTHER" id="PTHR11750:SF26">
    <property type="entry name" value="PROTEIN N-TERMINAL AMIDASE"/>
    <property type="match status" value="1"/>
</dbReference>
<feature type="compositionally biased region" description="Acidic residues" evidence="1">
    <location>
        <begin position="655"/>
        <end position="667"/>
    </location>
</feature>
<dbReference type="GO" id="GO:0008418">
    <property type="term" value="F:protein-N-terminal asparagine amidohydrolase activity"/>
    <property type="evidence" value="ECO:0007669"/>
    <property type="project" value="InterPro"/>
</dbReference>
<feature type="compositionally biased region" description="Polar residues" evidence="1">
    <location>
        <begin position="373"/>
        <end position="382"/>
    </location>
</feature>
<protein>
    <recommendedName>
        <fullName evidence="2">CN hydrolase domain-containing protein</fullName>
    </recommendedName>
</protein>
<name>A0AAN7APJ8_9PEZI</name>
<dbReference type="InterPro" id="IPR003010">
    <property type="entry name" value="C-N_Hydrolase"/>
</dbReference>
<evidence type="ECO:0000256" key="1">
    <source>
        <dbReference type="SAM" id="MobiDB-lite"/>
    </source>
</evidence>
<dbReference type="EMBL" id="MU864352">
    <property type="protein sequence ID" value="KAK4192955.1"/>
    <property type="molecule type" value="Genomic_DNA"/>
</dbReference>
<dbReference type="InterPro" id="IPR039703">
    <property type="entry name" value="Nta1"/>
</dbReference>
<feature type="compositionally biased region" description="Acidic residues" evidence="1">
    <location>
        <begin position="701"/>
        <end position="722"/>
    </location>
</feature>
<dbReference type="GO" id="GO:0070773">
    <property type="term" value="F:protein-N-terminal glutamine amidohydrolase activity"/>
    <property type="evidence" value="ECO:0007669"/>
    <property type="project" value="InterPro"/>
</dbReference>
<dbReference type="Proteomes" id="UP001302126">
    <property type="component" value="Unassembled WGS sequence"/>
</dbReference>
<feature type="compositionally biased region" description="Low complexity" evidence="1">
    <location>
        <begin position="869"/>
        <end position="880"/>
    </location>
</feature>
<dbReference type="AlphaFoldDB" id="A0AAN7APJ8"/>
<accession>A0AAN7APJ8</accession>
<proteinExistence type="predicted"/>
<feature type="compositionally biased region" description="Acidic residues" evidence="1">
    <location>
        <begin position="573"/>
        <end position="583"/>
    </location>
</feature>
<feature type="compositionally biased region" description="Basic and acidic residues" evidence="1">
    <location>
        <begin position="529"/>
        <end position="549"/>
    </location>
</feature>
<feature type="domain" description="CN hydrolase" evidence="2">
    <location>
        <begin position="1"/>
        <end position="282"/>
    </location>
</feature>
<evidence type="ECO:0000313" key="3">
    <source>
        <dbReference type="EMBL" id="KAK4192955.1"/>
    </source>
</evidence>
<gene>
    <name evidence="3" type="ORF">QBC35DRAFT_482229</name>
</gene>
<feature type="region of interest" description="Disordered" evidence="1">
    <location>
        <begin position="296"/>
        <end position="382"/>
    </location>
</feature>
<feature type="compositionally biased region" description="Polar residues" evidence="1">
    <location>
        <begin position="410"/>
        <end position="434"/>
    </location>
</feature>